<name>A0A9N9PS42_9HELO</name>
<reference evidence="3" key="1">
    <citation type="submission" date="2021-07" db="EMBL/GenBank/DDBJ databases">
        <authorList>
            <person name="Durling M."/>
        </authorList>
    </citation>
    <scope>NUCLEOTIDE SEQUENCE</scope>
</reference>
<dbReference type="OrthoDB" id="194358at2759"/>
<evidence type="ECO:0000256" key="1">
    <source>
        <dbReference type="SAM" id="MobiDB-lite"/>
    </source>
</evidence>
<feature type="compositionally biased region" description="Polar residues" evidence="1">
    <location>
        <begin position="99"/>
        <end position="111"/>
    </location>
</feature>
<comment type="caution">
    <text evidence="3">The sequence shown here is derived from an EMBL/GenBank/DDBJ whole genome shotgun (WGS) entry which is preliminary data.</text>
</comment>
<feature type="compositionally biased region" description="Low complexity" evidence="1">
    <location>
        <begin position="191"/>
        <end position="201"/>
    </location>
</feature>
<protein>
    <recommendedName>
        <fullName evidence="2">Heterokaryon incompatibility domain-containing protein</fullName>
    </recommendedName>
</protein>
<evidence type="ECO:0000259" key="2">
    <source>
        <dbReference type="Pfam" id="PF06985"/>
    </source>
</evidence>
<dbReference type="InterPro" id="IPR052895">
    <property type="entry name" value="HetReg/Transcr_Mod"/>
</dbReference>
<organism evidence="3 4">
    <name type="scientific">Hymenoscyphus fraxineus</name>
    <dbReference type="NCBI Taxonomy" id="746836"/>
    <lineage>
        <taxon>Eukaryota</taxon>
        <taxon>Fungi</taxon>
        <taxon>Dikarya</taxon>
        <taxon>Ascomycota</taxon>
        <taxon>Pezizomycotina</taxon>
        <taxon>Leotiomycetes</taxon>
        <taxon>Helotiales</taxon>
        <taxon>Helotiaceae</taxon>
        <taxon>Hymenoscyphus</taxon>
    </lineage>
</organism>
<sequence>METAQKQSNTIFCGVGSMAGGTFDDQGNRIPELHSEQPLNLNQTGFIDANLSSRIVESSSSEPCIHTTESKSWRYSAGNGRDFLPKPKEWSFRDDISAPMSSGEPSSTNLQRLERDDSPPPPPPLPPRNPGFDGKFDENGEISYAEDDFCSPRCRRSSENQPERRVTVARSIGNDSDDDSAGGFFPSRQGSTSSRKVSISRSVGNDPEFDGELFLPSLTCKVDNVMSYIKRERSRSRPRLGLGGILRMRSCEALFAGPPKGQTLPSAIDNYKYESLDPLANQIRLIRLEPKCSSGITASLFIASLNDAPKYEALSYTWGNSQLHSSIQLDNSPFHVTQNLGTALENLRGGEVRILWIDAICINQKDDKERSDQVSKMRTIYAQASAVVVWLGNHSQHSTLAFSLLHEMDAKLNDKWHMERILGSTKNLNALQGLSKVLSREYWWRIWVIQEVHFAPQITIHCGDSSISWAKLIRIQEQLSTKYSQAIHDLSALHSSLRDLYTAVKFRGPTSLIVNRSSFYNPKTSRVPTLFETLLMHRLKHSTDPRDKIYALVGLTTARSDPNFQIDYSHSVRQVYIDTASYILTTSKTLDFLYAKTKGDEFPKDLPSWCPNWASTGANCPIPFRHATRIGIYAASQNLPPPASINRTTGTLTTTGLHIRSLTHISPPSPMKTINDTQGAIQTLHIWFQFLHTLQTPSPSQSPSQFLALLTSLTSALTKDTEITSLLQYLSKYQELIEYWVTPPPLPADLTHLNQVFEQTFFKRRLFVTERGEMGLCEEGGRVGDWVCILFGCFLPVLLRWVGGEGEGEGKKCELVSDLLLEWFMYGRAIKEFESGGSGYSEETFVLGS</sequence>
<gene>
    <name evidence="3" type="ORF">HYFRA_00010457</name>
</gene>
<feature type="compositionally biased region" description="Basic and acidic residues" evidence="1">
    <location>
        <begin position="156"/>
        <end position="166"/>
    </location>
</feature>
<proteinExistence type="predicted"/>
<dbReference type="PANTHER" id="PTHR24148:SF64">
    <property type="entry name" value="HETEROKARYON INCOMPATIBILITY DOMAIN-CONTAINING PROTEIN"/>
    <property type="match status" value="1"/>
</dbReference>
<dbReference type="Pfam" id="PF06985">
    <property type="entry name" value="HET"/>
    <property type="match status" value="1"/>
</dbReference>
<keyword evidence="4" id="KW-1185">Reference proteome</keyword>
<feature type="region of interest" description="Disordered" evidence="1">
    <location>
        <begin position="151"/>
        <end position="201"/>
    </location>
</feature>
<dbReference type="InterPro" id="IPR010730">
    <property type="entry name" value="HET"/>
</dbReference>
<feature type="domain" description="Heterokaryon incompatibility" evidence="2">
    <location>
        <begin position="311"/>
        <end position="451"/>
    </location>
</feature>
<feature type="compositionally biased region" description="Pro residues" evidence="1">
    <location>
        <begin position="119"/>
        <end position="129"/>
    </location>
</feature>
<evidence type="ECO:0000313" key="3">
    <source>
        <dbReference type="EMBL" id="CAG8957591.1"/>
    </source>
</evidence>
<evidence type="ECO:0000313" key="4">
    <source>
        <dbReference type="Proteomes" id="UP000696280"/>
    </source>
</evidence>
<feature type="region of interest" description="Disordered" evidence="1">
    <location>
        <begin position="94"/>
        <end position="138"/>
    </location>
</feature>
<dbReference type="AlphaFoldDB" id="A0A9N9PS42"/>
<accession>A0A9N9PS42</accession>
<dbReference type="EMBL" id="CAJVRL010000080">
    <property type="protein sequence ID" value="CAG8957591.1"/>
    <property type="molecule type" value="Genomic_DNA"/>
</dbReference>
<dbReference type="Proteomes" id="UP000696280">
    <property type="component" value="Unassembled WGS sequence"/>
</dbReference>
<dbReference type="PANTHER" id="PTHR24148">
    <property type="entry name" value="ANKYRIN REPEAT DOMAIN-CONTAINING PROTEIN 39 HOMOLOG-RELATED"/>
    <property type="match status" value="1"/>
</dbReference>